<dbReference type="Proteomes" id="UP000800036">
    <property type="component" value="Unassembled WGS sequence"/>
</dbReference>
<dbReference type="OrthoDB" id="1844152at2759"/>
<keyword evidence="1" id="KW-0812">Transmembrane</keyword>
<evidence type="ECO:0000256" key="1">
    <source>
        <dbReference type="SAM" id="Phobius"/>
    </source>
</evidence>
<evidence type="ECO:0000313" key="3">
    <source>
        <dbReference type="Proteomes" id="UP000800036"/>
    </source>
</evidence>
<accession>A0A6A5UZB6</accession>
<gene>
    <name evidence="2" type="ORF">BU23DRAFT_571669</name>
</gene>
<organism evidence="2 3">
    <name type="scientific">Bimuria novae-zelandiae CBS 107.79</name>
    <dbReference type="NCBI Taxonomy" id="1447943"/>
    <lineage>
        <taxon>Eukaryota</taxon>
        <taxon>Fungi</taxon>
        <taxon>Dikarya</taxon>
        <taxon>Ascomycota</taxon>
        <taxon>Pezizomycotina</taxon>
        <taxon>Dothideomycetes</taxon>
        <taxon>Pleosporomycetidae</taxon>
        <taxon>Pleosporales</taxon>
        <taxon>Massarineae</taxon>
        <taxon>Didymosphaeriaceae</taxon>
        <taxon>Bimuria</taxon>
    </lineage>
</organism>
<name>A0A6A5UZB6_9PLEO</name>
<protein>
    <submittedName>
        <fullName evidence="2">Uncharacterized protein</fullName>
    </submittedName>
</protein>
<reference evidence="2" key="1">
    <citation type="journal article" date="2020" name="Stud. Mycol.">
        <title>101 Dothideomycetes genomes: a test case for predicting lifestyles and emergence of pathogens.</title>
        <authorList>
            <person name="Haridas S."/>
            <person name="Albert R."/>
            <person name="Binder M."/>
            <person name="Bloem J."/>
            <person name="Labutti K."/>
            <person name="Salamov A."/>
            <person name="Andreopoulos B."/>
            <person name="Baker S."/>
            <person name="Barry K."/>
            <person name="Bills G."/>
            <person name="Bluhm B."/>
            <person name="Cannon C."/>
            <person name="Castanera R."/>
            <person name="Culley D."/>
            <person name="Daum C."/>
            <person name="Ezra D."/>
            <person name="Gonzalez J."/>
            <person name="Henrissat B."/>
            <person name="Kuo A."/>
            <person name="Liang C."/>
            <person name="Lipzen A."/>
            <person name="Lutzoni F."/>
            <person name="Magnuson J."/>
            <person name="Mondo S."/>
            <person name="Nolan M."/>
            <person name="Ohm R."/>
            <person name="Pangilinan J."/>
            <person name="Park H.-J."/>
            <person name="Ramirez L."/>
            <person name="Alfaro M."/>
            <person name="Sun H."/>
            <person name="Tritt A."/>
            <person name="Yoshinaga Y."/>
            <person name="Zwiers L.-H."/>
            <person name="Turgeon B."/>
            <person name="Goodwin S."/>
            <person name="Spatafora J."/>
            <person name="Crous P."/>
            <person name="Grigoriev I."/>
        </authorList>
    </citation>
    <scope>NUCLEOTIDE SEQUENCE</scope>
    <source>
        <strain evidence="2">CBS 107.79</strain>
    </source>
</reference>
<dbReference type="AlphaFoldDB" id="A0A6A5UZB6"/>
<evidence type="ECO:0000313" key="2">
    <source>
        <dbReference type="EMBL" id="KAF1969289.1"/>
    </source>
</evidence>
<keyword evidence="3" id="KW-1185">Reference proteome</keyword>
<keyword evidence="1" id="KW-1133">Transmembrane helix</keyword>
<sequence length="225" mass="25792">MDLGSRLLFRDWYESGDAVEGNFRYQAISLLKIFMFEFTTTTPGRYIIMTFEAFVILLFVIWFFWRHATTWERFRHLFKGRAMIEERTKNDAKSPFSLPVFGFGGRVHSVSSEKHMAELSKAPQDRLSIHAWGGESIVTKTETSPPVRSAHHGNFTPIGRLSSYQLLKRRSRKRTYVELDFETLGEDLAYNGDFVSKGLAYSRQAKVISELAKLLPSSIIGYGTA</sequence>
<feature type="transmembrane region" description="Helical" evidence="1">
    <location>
        <begin position="46"/>
        <end position="65"/>
    </location>
</feature>
<proteinExistence type="predicted"/>
<dbReference type="EMBL" id="ML976711">
    <property type="protein sequence ID" value="KAF1969289.1"/>
    <property type="molecule type" value="Genomic_DNA"/>
</dbReference>
<keyword evidence="1" id="KW-0472">Membrane</keyword>